<dbReference type="EMBL" id="VIGI01000006">
    <property type="protein sequence ID" value="KAB8298777.1"/>
    <property type="molecule type" value="Genomic_DNA"/>
</dbReference>
<dbReference type="Proteomes" id="UP000326757">
    <property type="component" value="Unassembled WGS sequence"/>
</dbReference>
<dbReference type="AlphaFoldDB" id="A0A5N6K7N8"/>
<protein>
    <submittedName>
        <fullName evidence="1">Uncharacterized protein</fullName>
    </submittedName>
</protein>
<sequence>MEPMRDWIEVMKPLLLKPRIISSTSPPRRYPWSISPIVPARACDSVLETSNPHHVSRNSFPRSITSPECLKGATWTYVRPLFEHDPHSHARTPILWVLILRYPRWYHSSSHGRFIYICSRTCHAAKYLNKEVMVGIEVLE</sequence>
<keyword evidence="2" id="KW-1185">Reference proteome</keyword>
<comment type="caution">
    <text evidence="1">The sequence shown here is derived from an EMBL/GenBank/DDBJ whole genome shotgun (WGS) entry which is preliminary data.</text>
</comment>
<name>A0A5N6K7N8_MONLA</name>
<reference evidence="1 2" key="1">
    <citation type="submission" date="2019-06" db="EMBL/GenBank/DDBJ databases">
        <title>Genome Sequence of the Brown Rot Fungal Pathogen Monilinia laxa.</title>
        <authorList>
            <person name="De Miccolis Angelini R.M."/>
            <person name="Landi L."/>
            <person name="Abate D."/>
            <person name="Pollastro S."/>
            <person name="Romanazzi G."/>
            <person name="Faretra F."/>
        </authorList>
    </citation>
    <scope>NUCLEOTIDE SEQUENCE [LARGE SCALE GENOMIC DNA]</scope>
    <source>
        <strain evidence="1 2">Mlax316</strain>
    </source>
</reference>
<accession>A0A5N6K7N8</accession>
<evidence type="ECO:0000313" key="1">
    <source>
        <dbReference type="EMBL" id="KAB8298777.1"/>
    </source>
</evidence>
<proteinExistence type="predicted"/>
<gene>
    <name evidence="1" type="ORF">EYC80_000952</name>
</gene>
<organism evidence="1 2">
    <name type="scientific">Monilinia laxa</name>
    <name type="common">Brown rot fungus</name>
    <name type="synonym">Sclerotinia laxa</name>
    <dbReference type="NCBI Taxonomy" id="61186"/>
    <lineage>
        <taxon>Eukaryota</taxon>
        <taxon>Fungi</taxon>
        <taxon>Dikarya</taxon>
        <taxon>Ascomycota</taxon>
        <taxon>Pezizomycotina</taxon>
        <taxon>Leotiomycetes</taxon>
        <taxon>Helotiales</taxon>
        <taxon>Sclerotiniaceae</taxon>
        <taxon>Monilinia</taxon>
    </lineage>
</organism>
<evidence type="ECO:0000313" key="2">
    <source>
        <dbReference type="Proteomes" id="UP000326757"/>
    </source>
</evidence>